<evidence type="ECO:0000313" key="11">
    <source>
        <dbReference type="Proteomes" id="UP000014760"/>
    </source>
</evidence>
<comment type="subcellular location">
    <subcellularLocation>
        <location evidence="1">Membrane</location>
        <topology evidence="1">Single-pass membrane protein</topology>
    </subcellularLocation>
</comment>
<evidence type="ECO:0000256" key="3">
    <source>
        <dbReference type="ARBA" id="ARBA00022676"/>
    </source>
</evidence>
<accession>R7UCZ8</accession>
<evidence type="ECO:0000256" key="6">
    <source>
        <dbReference type="ARBA" id="ARBA00022989"/>
    </source>
</evidence>
<dbReference type="Pfam" id="PF01697">
    <property type="entry name" value="Glyco_transf_92"/>
    <property type="match status" value="1"/>
</dbReference>
<dbReference type="EMBL" id="KB302492">
    <property type="protein sequence ID" value="ELU04265.1"/>
    <property type="molecule type" value="Genomic_DNA"/>
</dbReference>
<protein>
    <recommendedName>
        <fullName evidence="8">Glycosyltransferase family 92 protein</fullName>
        <ecNumber evidence="8">2.4.1.-</ecNumber>
    </recommendedName>
</protein>
<comment type="similarity">
    <text evidence="2 8">Belongs to the glycosyltransferase 92 family.</text>
</comment>
<dbReference type="PANTHER" id="PTHR21461">
    <property type="entry name" value="GLYCOSYLTRANSFERASE FAMILY 92 PROTEIN"/>
    <property type="match status" value="1"/>
</dbReference>
<reference evidence="10" key="3">
    <citation type="submission" date="2015-06" db="UniProtKB">
        <authorList>
            <consortium name="EnsemblMetazoa"/>
        </authorList>
    </citation>
    <scope>IDENTIFICATION</scope>
</reference>
<keyword evidence="11" id="KW-1185">Reference proteome</keyword>
<dbReference type="HOGENOM" id="CLU_1058628_0_0_1"/>
<dbReference type="Proteomes" id="UP000014760">
    <property type="component" value="Unassembled WGS sequence"/>
</dbReference>
<evidence type="ECO:0000256" key="5">
    <source>
        <dbReference type="ARBA" id="ARBA00022692"/>
    </source>
</evidence>
<evidence type="ECO:0000256" key="4">
    <source>
        <dbReference type="ARBA" id="ARBA00022679"/>
    </source>
</evidence>
<evidence type="ECO:0000256" key="1">
    <source>
        <dbReference type="ARBA" id="ARBA00004167"/>
    </source>
</evidence>
<evidence type="ECO:0000313" key="9">
    <source>
        <dbReference type="EMBL" id="ELU04265.1"/>
    </source>
</evidence>
<reference evidence="11" key="1">
    <citation type="submission" date="2012-12" db="EMBL/GenBank/DDBJ databases">
        <authorList>
            <person name="Hellsten U."/>
            <person name="Grimwood J."/>
            <person name="Chapman J.A."/>
            <person name="Shapiro H."/>
            <person name="Aerts A."/>
            <person name="Otillar R.P."/>
            <person name="Terry A.Y."/>
            <person name="Boore J.L."/>
            <person name="Simakov O."/>
            <person name="Marletaz F."/>
            <person name="Cho S.-J."/>
            <person name="Edsinger-Gonzales E."/>
            <person name="Havlak P."/>
            <person name="Kuo D.-H."/>
            <person name="Larsson T."/>
            <person name="Lv J."/>
            <person name="Arendt D."/>
            <person name="Savage R."/>
            <person name="Osoegawa K."/>
            <person name="de Jong P."/>
            <person name="Lindberg D.R."/>
            <person name="Seaver E.C."/>
            <person name="Weisblat D.A."/>
            <person name="Putnam N.H."/>
            <person name="Grigoriev I.V."/>
            <person name="Rokhsar D.S."/>
        </authorList>
    </citation>
    <scope>NUCLEOTIDE SEQUENCE</scope>
    <source>
        <strain evidence="11">I ESC-2004</strain>
    </source>
</reference>
<dbReference type="PANTHER" id="PTHR21461:SF69">
    <property type="entry name" value="GLYCOSYLTRANSFERASE FAMILY 92 PROTEIN"/>
    <property type="match status" value="1"/>
</dbReference>
<dbReference type="EC" id="2.4.1.-" evidence="8"/>
<dbReference type="GO" id="GO:0016020">
    <property type="term" value="C:membrane"/>
    <property type="evidence" value="ECO:0007669"/>
    <property type="project" value="UniProtKB-SubCell"/>
</dbReference>
<dbReference type="GO" id="GO:0005737">
    <property type="term" value="C:cytoplasm"/>
    <property type="evidence" value="ECO:0007669"/>
    <property type="project" value="TreeGrafter"/>
</dbReference>
<proteinExistence type="inferred from homology"/>
<evidence type="ECO:0000256" key="7">
    <source>
        <dbReference type="ARBA" id="ARBA00023136"/>
    </source>
</evidence>
<dbReference type="GO" id="GO:0016757">
    <property type="term" value="F:glycosyltransferase activity"/>
    <property type="evidence" value="ECO:0007669"/>
    <property type="project" value="UniProtKB-UniRule"/>
</dbReference>
<dbReference type="OrthoDB" id="2526284at2759"/>
<dbReference type="OMA" id="MAVHYPQ"/>
<keyword evidence="6" id="KW-1133">Transmembrane helix</keyword>
<keyword evidence="3 8" id="KW-0328">Glycosyltransferase</keyword>
<evidence type="ECO:0000313" key="10">
    <source>
        <dbReference type="EnsemblMetazoa" id="CapteP194554"/>
    </source>
</evidence>
<dbReference type="InterPro" id="IPR008166">
    <property type="entry name" value="Glyco_transf_92"/>
</dbReference>
<reference evidence="9 11" key="2">
    <citation type="journal article" date="2013" name="Nature">
        <title>Insights into bilaterian evolution from three spiralian genomes.</title>
        <authorList>
            <person name="Simakov O."/>
            <person name="Marletaz F."/>
            <person name="Cho S.J."/>
            <person name="Edsinger-Gonzales E."/>
            <person name="Havlak P."/>
            <person name="Hellsten U."/>
            <person name="Kuo D.H."/>
            <person name="Larsson T."/>
            <person name="Lv J."/>
            <person name="Arendt D."/>
            <person name="Savage R."/>
            <person name="Osoegawa K."/>
            <person name="de Jong P."/>
            <person name="Grimwood J."/>
            <person name="Chapman J.A."/>
            <person name="Shapiro H."/>
            <person name="Aerts A."/>
            <person name="Otillar R.P."/>
            <person name="Terry A.Y."/>
            <person name="Boore J.L."/>
            <person name="Grigoriev I.V."/>
            <person name="Lindberg D.R."/>
            <person name="Seaver E.C."/>
            <person name="Weisblat D.A."/>
            <person name="Putnam N.H."/>
            <person name="Rokhsar D.S."/>
        </authorList>
    </citation>
    <scope>NUCLEOTIDE SEQUENCE</scope>
    <source>
        <strain evidence="9 11">I ESC-2004</strain>
    </source>
</reference>
<gene>
    <name evidence="9" type="ORF">CAPTEDRAFT_194554</name>
</gene>
<keyword evidence="4 8" id="KW-0808">Transferase</keyword>
<evidence type="ECO:0000256" key="8">
    <source>
        <dbReference type="RuleBase" id="RU366017"/>
    </source>
</evidence>
<evidence type="ECO:0000256" key="2">
    <source>
        <dbReference type="ARBA" id="ARBA00007647"/>
    </source>
</evidence>
<keyword evidence="5" id="KW-0812">Transmembrane</keyword>
<name>R7UCZ8_CAPTE</name>
<dbReference type="AlphaFoldDB" id="R7UCZ8"/>
<dbReference type="EnsemblMetazoa" id="CapteT194554">
    <property type="protein sequence ID" value="CapteP194554"/>
    <property type="gene ID" value="CapteG194554"/>
</dbReference>
<organism evidence="9">
    <name type="scientific">Capitella teleta</name>
    <name type="common">Polychaete worm</name>
    <dbReference type="NCBI Taxonomy" id="283909"/>
    <lineage>
        <taxon>Eukaryota</taxon>
        <taxon>Metazoa</taxon>
        <taxon>Spiralia</taxon>
        <taxon>Lophotrochozoa</taxon>
        <taxon>Annelida</taxon>
        <taxon>Polychaeta</taxon>
        <taxon>Sedentaria</taxon>
        <taxon>Scolecida</taxon>
        <taxon>Capitellidae</taxon>
        <taxon>Capitella</taxon>
    </lineage>
</organism>
<sequence>MNFILGANVYIIYNSTINEELSKFIRYYSKKGKLVEHKWDVPELNIHNGGQVALINDCIYRYMNTFNHLLLNDLDEFVMPRIKDKIPEMLEDIPCAESGIYTFQNVFFRSDRKPNTSLRLDQQIITTQLSRDTLPIPCPFRSKLILKPSLIVHGSVHTAEGLNGSSPCCVSSKIGLLHHYRNNKDIPPRIDTAIDLRMQRFSARLLSSVRGTLAEVKDGSRDGMIIKFFKFSRNTKSTKWIGKKIISKDFEATESLLSVTKSG</sequence>
<dbReference type="EMBL" id="AMQN01008220">
    <property type="status" value="NOT_ANNOTATED_CDS"/>
    <property type="molecule type" value="Genomic_DNA"/>
</dbReference>
<keyword evidence="7" id="KW-0472">Membrane</keyword>